<dbReference type="AlphaFoldDB" id="A0A4Q0SQ50"/>
<organism evidence="2 3">
    <name type="scientific">Bradyrhizobium zhanjiangense</name>
    <dbReference type="NCBI Taxonomy" id="1325107"/>
    <lineage>
        <taxon>Bacteria</taxon>
        <taxon>Pseudomonadati</taxon>
        <taxon>Pseudomonadota</taxon>
        <taxon>Alphaproteobacteria</taxon>
        <taxon>Hyphomicrobiales</taxon>
        <taxon>Nitrobacteraceae</taxon>
        <taxon>Bradyrhizobium</taxon>
    </lineage>
</organism>
<reference evidence="2 3" key="1">
    <citation type="submission" date="2015-04" db="EMBL/GenBank/DDBJ databases">
        <title>Comparative genomics of rhizobia nodulating Arachis hypogaea in China.</title>
        <authorList>
            <person name="Li Y."/>
        </authorList>
    </citation>
    <scope>NUCLEOTIDE SEQUENCE [LARGE SCALE GENOMIC DNA]</scope>
    <source>
        <strain evidence="2 3">CCBAU 51787</strain>
    </source>
</reference>
<proteinExistence type="predicted"/>
<gene>
    <name evidence="2" type="ORF">XH94_04545</name>
</gene>
<dbReference type="EMBL" id="LBJM01000010">
    <property type="protein sequence ID" value="RXH42085.1"/>
    <property type="molecule type" value="Genomic_DNA"/>
</dbReference>
<dbReference type="Gene3D" id="3.90.550.10">
    <property type="entry name" value="Spore Coat Polysaccharide Biosynthesis Protein SpsA, Chain A"/>
    <property type="match status" value="1"/>
</dbReference>
<dbReference type="GO" id="GO:0016740">
    <property type="term" value="F:transferase activity"/>
    <property type="evidence" value="ECO:0007669"/>
    <property type="project" value="UniProtKB-KW"/>
</dbReference>
<comment type="caution">
    <text evidence="2">The sequence shown here is derived from an EMBL/GenBank/DDBJ whole genome shotgun (WGS) entry which is preliminary data.</text>
</comment>
<evidence type="ECO:0000313" key="3">
    <source>
        <dbReference type="Proteomes" id="UP000290565"/>
    </source>
</evidence>
<evidence type="ECO:0000313" key="2">
    <source>
        <dbReference type="EMBL" id="RXH42085.1"/>
    </source>
</evidence>
<dbReference type="Proteomes" id="UP000290565">
    <property type="component" value="Unassembled WGS sequence"/>
</dbReference>
<keyword evidence="2" id="KW-0808">Transferase</keyword>
<name>A0A4Q0SQ50_9BRAD</name>
<dbReference type="InterPro" id="IPR050834">
    <property type="entry name" value="Glycosyltransf_2"/>
</dbReference>
<protein>
    <submittedName>
        <fullName evidence="2">Glycosyl transferase</fullName>
    </submittedName>
</protein>
<dbReference type="Pfam" id="PF00535">
    <property type="entry name" value="Glycos_transf_2"/>
    <property type="match status" value="1"/>
</dbReference>
<sequence length="372" mass="42109">MAHVSVTSASDVAVTTLNEGMTVFWRADQPIGHVLMHEGQITDARIDHIDDTFLSAVDSQVRIPTKVRLSASVVICTRDRPDDLSKCLSSLPQQTHPPREIIVVDNASRDRRTRDVALAAAATYIREERPGLDIARNAGALQATGEIVAYTDDDVLLHPRWLEQLTCAFDSPEIGAVTGLVLPAELATEAQRHFETYWGFGKGYREQDYDSAAFRSHRGQVLPAWDIGAGASMAFRREVFQAVGLFDERLDVGQAGCSGDSEYWYRLLAGGYTCRYNPASVAFHFHRRTMDGLASQIYHYMRGHAAALLVQYERTGISANRRLAYYHKPRWYLYRLLRKAMEGRSIGDRFLKEEMTGYLAGLLFYHRRRFRR</sequence>
<dbReference type="PANTHER" id="PTHR43685">
    <property type="entry name" value="GLYCOSYLTRANSFERASE"/>
    <property type="match status" value="1"/>
</dbReference>
<feature type="domain" description="Glycosyltransferase 2-like" evidence="1">
    <location>
        <begin position="72"/>
        <end position="217"/>
    </location>
</feature>
<accession>A0A4Q0SQ50</accession>
<dbReference type="CDD" id="cd00761">
    <property type="entry name" value="Glyco_tranf_GTA_type"/>
    <property type="match status" value="1"/>
</dbReference>
<evidence type="ECO:0000259" key="1">
    <source>
        <dbReference type="Pfam" id="PF00535"/>
    </source>
</evidence>
<dbReference type="SUPFAM" id="SSF53448">
    <property type="entry name" value="Nucleotide-diphospho-sugar transferases"/>
    <property type="match status" value="1"/>
</dbReference>
<dbReference type="InterPro" id="IPR001173">
    <property type="entry name" value="Glyco_trans_2-like"/>
</dbReference>
<dbReference type="PANTHER" id="PTHR43685:SF2">
    <property type="entry name" value="GLYCOSYLTRANSFERASE 2-LIKE DOMAIN-CONTAINING PROTEIN"/>
    <property type="match status" value="1"/>
</dbReference>
<dbReference type="RefSeq" id="WP_128935701.1">
    <property type="nucleotide sequence ID" value="NZ_CP022221.1"/>
</dbReference>
<dbReference type="InterPro" id="IPR029044">
    <property type="entry name" value="Nucleotide-diphossugar_trans"/>
</dbReference>